<keyword evidence="2" id="KW-0964">Secreted</keyword>
<dbReference type="GO" id="GO:0005576">
    <property type="term" value="C:extracellular region"/>
    <property type="evidence" value="ECO:0007669"/>
    <property type="project" value="UniProtKB-SubCell"/>
</dbReference>
<protein>
    <submittedName>
        <fullName evidence="4">Uncharacterized protein</fullName>
    </submittedName>
</protein>
<evidence type="ECO:0000313" key="4">
    <source>
        <dbReference type="EMBL" id="KIY97147.1"/>
    </source>
</evidence>
<dbReference type="InterPro" id="IPR001343">
    <property type="entry name" value="Hemolysn_Ca-bd"/>
</dbReference>
<dbReference type="PANTHER" id="PTHR38340">
    <property type="entry name" value="S-LAYER PROTEIN"/>
    <property type="match status" value="1"/>
</dbReference>
<dbReference type="KEGG" id="mng:MNEG_10817"/>
<sequence>MYLDRNVARSKLEGGPGFNVMDGNYGRDTLIGGNDGNLMDGGEGPDTITGGDAADSIVGSGGDDDIDGGKGSDLVEGGPGRDTLTGGPGDDIIIYRKGDLQDTSIDGGEGIDTLCLEGTISDYTVMFGEQVQDLAANGGLLMVPPGVSLRVFQGSGQPPYKSILAPRGSDPLAAVPTLTSIERVRLTVGVKA</sequence>
<dbReference type="PRINTS" id="PR00313">
    <property type="entry name" value="CABNDNGRPT"/>
</dbReference>
<dbReference type="EMBL" id="KK102690">
    <property type="protein sequence ID" value="KIY97147.1"/>
    <property type="molecule type" value="Genomic_DNA"/>
</dbReference>
<evidence type="ECO:0000256" key="3">
    <source>
        <dbReference type="SAM" id="MobiDB-lite"/>
    </source>
</evidence>
<dbReference type="GeneID" id="25728017"/>
<comment type="subcellular location">
    <subcellularLocation>
        <location evidence="1">Secreted</location>
    </subcellularLocation>
</comment>
<dbReference type="OrthoDB" id="10675726at2759"/>
<proteinExistence type="predicted"/>
<organism evidence="4 5">
    <name type="scientific">Monoraphidium neglectum</name>
    <dbReference type="NCBI Taxonomy" id="145388"/>
    <lineage>
        <taxon>Eukaryota</taxon>
        <taxon>Viridiplantae</taxon>
        <taxon>Chlorophyta</taxon>
        <taxon>core chlorophytes</taxon>
        <taxon>Chlorophyceae</taxon>
        <taxon>CS clade</taxon>
        <taxon>Sphaeropleales</taxon>
        <taxon>Selenastraceae</taxon>
        <taxon>Monoraphidium</taxon>
    </lineage>
</organism>
<dbReference type="Pfam" id="PF00353">
    <property type="entry name" value="HemolysinCabind"/>
    <property type="match status" value="2"/>
</dbReference>
<dbReference type="InterPro" id="IPR011049">
    <property type="entry name" value="Serralysin-like_metalloprot_C"/>
</dbReference>
<dbReference type="Proteomes" id="UP000054498">
    <property type="component" value="Unassembled WGS sequence"/>
</dbReference>
<gene>
    <name evidence="4" type="ORF">MNEG_10817</name>
</gene>
<dbReference type="InterPro" id="IPR050557">
    <property type="entry name" value="RTX_toxin/Mannuronan_C5-epim"/>
</dbReference>
<evidence type="ECO:0000256" key="1">
    <source>
        <dbReference type="ARBA" id="ARBA00004613"/>
    </source>
</evidence>
<dbReference type="PANTHER" id="PTHR38340:SF1">
    <property type="entry name" value="S-LAYER PROTEIN"/>
    <property type="match status" value="1"/>
</dbReference>
<feature type="region of interest" description="Disordered" evidence="3">
    <location>
        <begin position="41"/>
        <end position="89"/>
    </location>
</feature>
<evidence type="ECO:0000256" key="2">
    <source>
        <dbReference type="ARBA" id="ARBA00022525"/>
    </source>
</evidence>
<accession>A0A0D2JBR6</accession>
<reference evidence="4 5" key="1">
    <citation type="journal article" date="2013" name="BMC Genomics">
        <title>Reconstruction of the lipid metabolism for the microalga Monoraphidium neglectum from its genome sequence reveals characteristics suitable for biofuel production.</title>
        <authorList>
            <person name="Bogen C."/>
            <person name="Al-Dilaimi A."/>
            <person name="Albersmeier A."/>
            <person name="Wichmann J."/>
            <person name="Grundmann M."/>
            <person name="Rupp O."/>
            <person name="Lauersen K.J."/>
            <person name="Blifernez-Klassen O."/>
            <person name="Kalinowski J."/>
            <person name="Goesmann A."/>
            <person name="Mussgnug J.H."/>
            <person name="Kruse O."/>
        </authorList>
    </citation>
    <scope>NUCLEOTIDE SEQUENCE [LARGE SCALE GENOMIC DNA]</scope>
    <source>
        <strain evidence="4 5">SAG 48.87</strain>
    </source>
</reference>
<dbReference type="AlphaFoldDB" id="A0A0D2JBR6"/>
<name>A0A0D2JBR6_9CHLO</name>
<dbReference type="Gene3D" id="2.150.10.10">
    <property type="entry name" value="Serralysin-like metalloprotease, C-terminal"/>
    <property type="match status" value="1"/>
</dbReference>
<dbReference type="SUPFAM" id="SSF51120">
    <property type="entry name" value="beta-Roll"/>
    <property type="match status" value="1"/>
</dbReference>
<dbReference type="GO" id="GO:0005509">
    <property type="term" value="F:calcium ion binding"/>
    <property type="evidence" value="ECO:0007669"/>
    <property type="project" value="InterPro"/>
</dbReference>
<dbReference type="RefSeq" id="XP_013896167.1">
    <property type="nucleotide sequence ID" value="XM_014040713.1"/>
</dbReference>
<keyword evidence="5" id="KW-1185">Reference proteome</keyword>
<evidence type="ECO:0000313" key="5">
    <source>
        <dbReference type="Proteomes" id="UP000054498"/>
    </source>
</evidence>